<dbReference type="Pfam" id="PF00072">
    <property type="entry name" value="Response_reg"/>
    <property type="match status" value="1"/>
</dbReference>
<gene>
    <name evidence="1" type="ORF">SAMN04487992_101340</name>
</gene>
<dbReference type="InterPro" id="IPR052893">
    <property type="entry name" value="TCS_response_regulator"/>
</dbReference>
<dbReference type="SMART" id="SM00448">
    <property type="entry name" value="REC"/>
    <property type="match status" value="1"/>
</dbReference>
<evidence type="ECO:0000313" key="1">
    <source>
        <dbReference type="EMBL" id="SDE46293.1"/>
    </source>
</evidence>
<dbReference type="Proteomes" id="UP000182114">
    <property type="component" value="Unassembled WGS sequence"/>
</dbReference>
<dbReference type="PANTHER" id="PTHR44520:SF2">
    <property type="entry name" value="RESPONSE REGULATOR RCP1"/>
    <property type="match status" value="1"/>
</dbReference>
<reference evidence="2" key="1">
    <citation type="submission" date="2016-10" db="EMBL/GenBank/DDBJ databases">
        <authorList>
            <person name="Varghese N."/>
            <person name="Submissions S."/>
        </authorList>
    </citation>
    <scope>NUCLEOTIDE SEQUENCE [LARGE SCALE GENOMIC DNA]</scope>
    <source>
        <strain evidence="2">DSM 24729</strain>
    </source>
</reference>
<sequence length="131" mass="14921">MTLEILLVDDDPVGQYLHNNILTKCDFPKQLLFENGALALDYILEKKDEDILFLIFLDINMPVMNGWELLDALHKMSITAIYKVVILTSSIDSSDRGKADDYPQVFKFVEKPLSVTCIDAIKENTDLASYF</sequence>
<dbReference type="PROSITE" id="PS50110">
    <property type="entry name" value="RESPONSE_REGULATORY"/>
    <property type="match status" value="1"/>
</dbReference>
<name>A0A1G7D473_9FLAO</name>
<keyword evidence="2" id="KW-1185">Reference proteome</keyword>
<protein>
    <submittedName>
        <fullName evidence="1">Response regulator receiver domain-containing protein</fullName>
    </submittedName>
</protein>
<proteinExistence type="predicted"/>
<dbReference type="InterPro" id="IPR001789">
    <property type="entry name" value="Sig_transdc_resp-reg_receiver"/>
</dbReference>
<dbReference type="RefSeq" id="WP_025616016.1">
    <property type="nucleotide sequence ID" value="NZ_FNBD01000001.1"/>
</dbReference>
<dbReference type="EMBL" id="FNBD01000001">
    <property type="protein sequence ID" value="SDE46293.1"/>
    <property type="molecule type" value="Genomic_DNA"/>
</dbReference>
<dbReference type="Gene3D" id="3.40.50.2300">
    <property type="match status" value="1"/>
</dbReference>
<dbReference type="GO" id="GO:0000160">
    <property type="term" value="P:phosphorelay signal transduction system"/>
    <property type="evidence" value="ECO:0007669"/>
    <property type="project" value="InterPro"/>
</dbReference>
<dbReference type="AlphaFoldDB" id="A0A1G7D473"/>
<dbReference type="SUPFAM" id="SSF52172">
    <property type="entry name" value="CheY-like"/>
    <property type="match status" value="1"/>
</dbReference>
<evidence type="ECO:0000313" key="2">
    <source>
        <dbReference type="Proteomes" id="UP000182114"/>
    </source>
</evidence>
<organism evidence="1 2">
    <name type="scientific">Cellulophaga baltica</name>
    <dbReference type="NCBI Taxonomy" id="76594"/>
    <lineage>
        <taxon>Bacteria</taxon>
        <taxon>Pseudomonadati</taxon>
        <taxon>Bacteroidota</taxon>
        <taxon>Flavobacteriia</taxon>
        <taxon>Flavobacteriales</taxon>
        <taxon>Flavobacteriaceae</taxon>
        <taxon>Cellulophaga</taxon>
    </lineage>
</organism>
<accession>A0A1G7D473</accession>
<dbReference type="PANTHER" id="PTHR44520">
    <property type="entry name" value="RESPONSE REGULATOR RCP1-RELATED"/>
    <property type="match status" value="1"/>
</dbReference>
<dbReference type="eggNOG" id="COG3437">
    <property type="taxonomic scope" value="Bacteria"/>
</dbReference>
<dbReference type="InterPro" id="IPR011006">
    <property type="entry name" value="CheY-like_superfamily"/>
</dbReference>